<gene>
    <name evidence="1" type="ORF">ACFQDM_04530</name>
</gene>
<comment type="caution">
    <text evidence="1">The sequence shown here is derived from an EMBL/GenBank/DDBJ whole genome shotgun (WGS) entry which is preliminary data.</text>
</comment>
<evidence type="ECO:0000313" key="1">
    <source>
        <dbReference type="EMBL" id="MFC6197329.1"/>
    </source>
</evidence>
<protein>
    <submittedName>
        <fullName evidence="1">Uncharacterized protein</fullName>
    </submittedName>
</protein>
<keyword evidence="2" id="KW-1185">Reference proteome</keyword>
<organism evidence="1 2">
    <name type="scientific">Ponticaulis profundi</name>
    <dbReference type="NCBI Taxonomy" id="2665222"/>
    <lineage>
        <taxon>Bacteria</taxon>
        <taxon>Pseudomonadati</taxon>
        <taxon>Pseudomonadota</taxon>
        <taxon>Alphaproteobacteria</taxon>
        <taxon>Hyphomonadales</taxon>
        <taxon>Hyphomonadaceae</taxon>
        <taxon>Ponticaulis</taxon>
    </lineage>
</organism>
<sequence>MRFLQGGSAFISSGTFRKTVNQTAGRDLPGRAGECAVFARLAASSLSSDWSVRSAAKVCRIFLIATRSLLSFVRTAMQRRVFLGFMDRLNALECFHLQWVDSIQTLLRFDFSIILTRPFECKGGLFRLLETPKAAETVLDRSTNMECGYIT</sequence>
<dbReference type="Proteomes" id="UP001596303">
    <property type="component" value="Unassembled WGS sequence"/>
</dbReference>
<accession>A0ABW1S7X4</accession>
<name>A0ABW1S7X4_9PROT</name>
<proteinExistence type="predicted"/>
<dbReference type="RefSeq" id="WP_377376051.1">
    <property type="nucleotide sequence ID" value="NZ_JBHSSW010000004.1"/>
</dbReference>
<dbReference type="EMBL" id="JBHSSW010000004">
    <property type="protein sequence ID" value="MFC6197329.1"/>
    <property type="molecule type" value="Genomic_DNA"/>
</dbReference>
<evidence type="ECO:0000313" key="2">
    <source>
        <dbReference type="Proteomes" id="UP001596303"/>
    </source>
</evidence>
<reference evidence="2" key="1">
    <citation type="journal article" date="2019" name="Int. J. Syst. Evol. Microbiol.">
        <title>The Global Catalogue of Microorganisms (GCM) 10K type strain sequencing project: providing services to taxonomists for standard genome sequencing and annotation.</title>
        <authorList>
            <consortium name="The Broad Institute Genomics Platform"/>
            <consortium name="The Broad Institute Genome Sequencing Center for Infectious Disease"/>
            <person name="Wu L."/>
            <person name="Ma J."/>
        </authorList>
    </citation>
    <scope>NUCLEOTIDE SEQUENCE [LARGE SCALE GENOMIC DNA]</scope>
    <source>
        <strain evidence="2">CGMCC-1.15741</strain>
    </source>
</reference>